<evidence type="ECO:0000259" key="1">
    <source>
        <dbReference type="PROSITE" id="PS50835"/>
    </source>
</evidence>
<evidence type="ECO:0000313" key="3">
    <source>
        <dbReference type="Proteomes" id="UP000245119"/>
    </source>
</evidence>
<comment type="caution">
    <text evidence="2">The sequence shown here is derived from an EMBL/GenBank/DDBJ whole genome shotgun (WGS) entry which is preliminary data.</text>
</comment>
<dbReference type="Proteomes" id="UP000245119">
    <property type="component" value="Linkage Group LG7"/>
</dbReference>
<dbReference type="OrthoDB" id="6250964at2759"/>
<keyword evidence="3" id="KW-1185">Reference proteome</keyword>
<dbReference type="Gene3D" id="2.60.40.10">
    <property type="entry name" value="Immunoglobulins"/>
    <property type="match status" value="1"/>
</dbReference>
<reference evidence="2 3" key="1">
    <citation type="submission" date="2018-04" db="EMBL/GenBank/DDBJ databases">
        <title>The genome of golden apple snail Pomacea canaliculata provides insight into stress tolerance and invasive adaptation.</title>
        <authorList>
            <person name="Liu C."/>
            <person name="Liu B."/>
            <person name="Ren Y."/>
            <person name="Zhang Y."/>
            <person name="Wang H."/>
            <person name="Li S."/>
            <person name="Jiang F."/>
            <person name="Yin L."/>
            <person name="Zhang G."/>
            <person name="Qian W."/>
            <person name="Fan W."/>
        </authorList>
    </citation>
    <scope>NUCLEOTIDE SEQUENCE [LARGE SCALE GENOMIC DNA]</scope>
    <source>
        <strain evidence="2">SZHN2017</strain>
        <tissue evidence="2">Muscle</tissue>
    </source>
</reference>
<gene>
    <name evidence="2" type="ORF">C0Q70_12681</name>
</gene>
<proteinExistence type="predicted"/>
<protein>
    <recommendedName>
        <fullName evidence="1">Ig-like domain-containing protein</fullName>
    </recommendedName>
</protein>
<accession>A0A2T7P274</accession>
<dbReference type="InterPro" id="IPR036179">
    <property type="entry name" value="Ig-like_dom_sf"/>
</dbReference>
<evidence type="ECO:0000313" key="2">
    <source>
        <dbReference type="EMBL" id="PVD27519.1"/>
    </source>
</evidence>
<dbReference type="AlphaFoldDB" id="A0A2T7P274"/>
<organism evidence="2 3">
    <name type="scientific">Pomacea canaliculata</name>
    <name type="common">Golden apple snail</name>
    <dbReference type="NCBI Taxonomy" id="400727"/>
    <lineage>
        <taxon>Eukaryota</taxon>
        <taxon>Metazoa</taxon>
        <taxon>Spiralia</taxon>
        <taxon>Lophotrochozoa</taxon>
        <taxon>Mollusca</taxon>
        <taxon>Gastropoda</taxon>
        <taxon>Caenogastropoda</taxon>
        <taxon>Architaenioglossa</taxon>
        <taxon>Ampullarioidea</taxon>
        <taxon>Ampullariidae</taxon>
        <taxon>Pomacea</taxon>
    </lineage>
</organism>
<feature type="domain" description="Ig-like" evidence="1">
    <location>
        <begin position="116"/>
        <end position="202"/>
    </location>
</feature>
<dbReference type="PROSITE" id="PS50835">
    <property type="entry name" value="IG_LIKE"/>
    <property type="match status" value="2"/>
</dbReference>
<sequence length="352" mass="38739">MYFYSCHYTTTQVGDDVVVLEMVYDRVLLIMEPGDVKTTCPHSVVRGGDLSCTCQTTNTASPPATVRWEGRDSEKLVKTNVQREDNGTQFTCHVTWAGRVYTSFAYTLLVICVEGPSDVVISETHHPGSNGSTVLILSCNTIGDVYPGVTFTWSPGVCQNETHAASSSTCTVVLDVKDDGTIVTCTAINSIDSRVSVSTSVTLRINGSEIIGVMDPSTDFTSFSQTYTWMTVTLLTTTATPTSVSQKSAPLHSLKVRVEETFRQRCMRTHRHCQLSPDRTYDTTCRQHEEHKYSDLKGIMKVQSKVKVTARDPRDTEGRDKDVYYNRMTTTLTAVKIMTPAAAPPTAAAIRG</sequence>
<dbReference type="SUPFAM" id="SSF48726">
    <property type="entry name" value="Immunoglobulin"/>
    <property type="match status" value="1"/>
</dbReference>
<name>A0A2T7P274_POMCA</name>
<dbReference type="EMBL" id="PZQS01000007">
    <property type="protein sequence ID" value="PVD27519.1"/>
    <property type="molecule type" value="Genomic_DNA"/>
</dbReference>
<dbReference type="InterPro" id="IPR007110">
    <property type="entry name" value="Ig-like_dom"/>
</dbReference>
<feature type="domain" description="Ig-like" evidence="1">
    <location>
        <begin position="33"/>
        <end position="95"/>
    </location>
</feature>
<dbReference type="InterPro" id="IPR013783">
    <property type="entry name" value="Ig-like_fold"/>
</dbReference>